<comment type="caution">
    <text evidence="2">The sequence shown here is derived from an EMBL/GenBank/DDBJ whole genome shotgun (WGS) entry which is preliminary data.</text>
</comment>
<dbReference type="OrthoDB" id="8189836at2759"/>
<protein>
    <recommendedName>
        <fullName evidence="1">PiggyBac transposable element-derived protein domain-containing protein</fullName>
    </recommendedName>
</protein>
<dbReference type="PANTHER" id="PTHR47272:SF2">
    <property type="entry name" value="PIGGYBAC TRANSPOSABLE ELEMENT-DERIVED PROTEIN 3-LIKE"/>
    <property type="match status" value="1"/>
</dbReference>
<organism evidence="2 3">
    <name type="scientific">Ladona fulva</name>
    <name type="common">Scarce chaser dragonfly</name>
    <name type="synonym">Libellula fulva</name>
    <dbReference type="NCBI Taxonomy" id="123851"/>
    <lineage>
        <taxon>Eukaryota</taxon>
        <taxon>Metazoa</taxon>
        <taxon>Ecdysozoa</taxon>
        <taxon>Arthropoda</taxon>
        <taxon>Hexapoda</taxon>
        <taxon>Insecta</taxon>
        <taxon>Pterygota</taxon>
        <taxon>Palaeoptera</taxon>
        <taxon>Odonata</taxon>
        <taxon>Epiprocta</taxon>
        <taxon>Anisoptera</taxon>
        <taxon>Libelluloidea</taxon>
        <taxon>Libellulidae</taxon>
        <taxon>Ladona</taxon>
    </lineage>
</organism>
<gene>
    <name evidence="2" type="ORF">J437_LFUL011457</name>
</gene>
<proteinExistence type="predicted"/>
<evidence type="ECO:0000313" key="3">
    <source>
        <dbReference type="Proteomes" id="UP000792457"/>
    </source>
</evidence>
<feature type="domain" description="PiggyBac transposable element-derived protein" evidence="1">
    <location>
        <begin position="4"/>
        <end position="107"/>
    </location>
</feature>
<name>A0A8K0KU66_LADFU</name>
<keyword evidence="3" id="KW-1185">Reference proteome</keyword>
<sequence>MKKERGFSSSVTSKAGNVVLTKWLYNWTVVMGSNFVSIGEEYTVDHWDKKEYVNIRRPEVVRLYNKSMGGVDLMDQMISMYRIFIKSRKWTLQMIMHAIDMALVNSWFEYGKYCNHENLPAKKVMDLLEFEMNFAESLVRCKARIGIKRGRPSNEVTEARIQRTFQTERRPLWGVRLDGVNHLPVVDKRKDGGPLKYSTCQGKSKFLCMKCNVHLCLNKERNCLLLFHTK</sequence>
<dbReference type="AlphaFoldDB" id="A0A8K0KU66"/>
<evidence type="ECO:0000313" key="2">
    <source>
        <dbReference type="EMBL" id="KAG8239831.1"/>
    </source>
</evidence>
<dbReference type="InterPro" id="IPR029526">
    <property type="entry name" value="PGBD"/>
</dbReference>
<reference evidence="2" key="2">
    <citation type="submission" date="2017-10" db="EMBL/GenBank/DDBJ databases">
        <title>Ladona fulva Genome sequencing and assembly.</title>
        <authorList>
            <person name="Murali S."/>
            <person name="Richards S."/>
            <person name="Bandaranaike D."/>
            <person name="Bellair M."/>
            <person name="Blankenburg K."/>
            <person name="Chao H."/>
            <person name="Dinh H."/>
            <person name="Doddapaneni H."/>
            <person name="Dugan-Rocha S."/>
            <person name="Elkadiri S."/>
            <person name="Gnanaolivu R."/>
            <person name="Hernandez B."/>
            <person name="Skinner E."/>
            <person name="Javaid M."/>
            <person name="Lee S."/>
            <person name="Li M."/>
            <person name="Ming W."/>
            <person name="Munidasa M."/>
            <person name="Muniz J."/>
            <person name="Nguyen L."/>
            <person name="Hughes D."/>
            <person name="Osuji N."/>
            <person name="Pu L.-L."/>
            <person name="Puazo M."/>
            <person name="Qu C."/>
            <person name="Quiroz J."/>
            <person name="Raj R."/>
            <person name="Weissenberger G."/>
            <person name="Xin Y."/>
            <person name="Zou X."/>
            <person name="Han Y."/>
            <person name="Worley K."/>
            <person name="Muzny D."/>
            <person name="Gibbs R."/>
        </authorList>
    </citation>
    <scope>NUCLEOTIDE SEQUENCE</scope>
    <source>
        <strain evidence="2">Sampled in the wild</strain>
    </source>
</reference>
<accession>A0A8K0KU66</accession>
<dbReference type="EMBL" id="KZ310088">
    <property type="protein sequence ID" value="KAG8239831.1"/>
    <property type="molecule type" value="Genomic_DNA"/>
</dbReference>
<dbReference type="PANTHER" id="PTHR47272">
    <property type="entry name" value="DDE_TNP_1_7 DOMAIN-CONTAINING PROTEIN"/>
    <property type="match status" value="1"/>
</dbReference>
<reference evidence="2" key="1">
    <citation type="submission" date="2013-04" db="EMBL/GenBank/DDBJ databases">
        <authorList>
            <person name="Qu J."/>
            <person name="Murali S.C."/>
            <person name="Bandaranaike D."/>
            <person name="Bellair M."/>
            <person name="Blankenburg K."/>
            <person name="Chao H."/>
            <person name="Dinh H."/>
            <person name="Doddapaneni H."/>
            <person name="Downs B."/>
            <person name="Dugan-Rocha S."/>
            <person name="Elkadiri S."/>
            <person name="Gnanaolivu R.D."/>
            <person name="Hernandez B."/>
            <person name="Javaid M."/>
            <person name="Jayaseelan J.C."/>
            <person name="Lee S."/>
            <person name="Li M."/>
            <person name="Ming W."/>
            <person name="Munidasa M."/>
            <person name="Muniz J."/>
            <person name="Nguyen L."/>
            <person name="Ongeri F."/>
            <person name="Osuji N."/>
            <person name="Pu L.-L."/>
            <person name="Puazo M."/>
            <person name="Qu C."/>
            <person name="Quiroz J."/>
            <person name="Raj R."/>
            <person name="Weissenberger G."/>
            <person name="Xin Y."/>
            <person name="Zou X."/>
            <person name="Han Y."/>
            <person name="Richards S."/>
            <person name="Worley K."/>
            <person name="Muzny D."/>
            <person name="Gibbs R."/>
        </authorList>
    </citation>
    <scope>NUCLEOTIDE SEQUENCE</scope>
    <source>
        <strain evidence="2">Sampled in the wild</strain>
    </source>
</reference>
<dbReference type="Proteomes" id="UP000792457">
    <property type="component" value="Unassembled WGS sequence"/>
</dbReference>
<evidence type="ECO:0000259" key="1">
    <source>
        <dbReference type="Pfam" id="PF13843"/>
    </source>
</evidence>
<dbReference type="Pfam" id="PF13843">
    <property type="entry name" value="DDE_Tnp_1_7"/>
    <property type="match status" value="1"/>
</dbReference>